<dbReference type="InterPro" id="IPR014060">
    <property type="entry name" value="PglZ"/>
</dbReference>
<dbReference type="Pfam" id="PF08665">
    <property type="entry name" value="PglZ"/>
    <property type="match status" value="1"/>
</dbReference>
<sequence length="861" mass="98348">MDELNLQEIEKKLNTEYQSGQRMVFWYDAESSFEDEVDQLNLPGVQIVHLSEKNAFRIKMLLEHEEPDSRFLIYAPFEKPDVSKNHLEDTLLYSREFYADKLSLIAAEVRLPARLRSSFEGLKDFFNAGKTKLTVAQKKAGNERINAFVERSHDFDMTSADEDLVMLIAMSVVAKARNTTVDDLFYAVFSAGSIEQQEIIAELSKFGLEEAFWKLADSRFGYDDPKPSLLKLVMSLFVVYTFHDDLEIAPKEWKIFMQDRMKRQASNVTVLLENMMNNVIYQECFDELSDLVSEKLSVSKVLSMIPMEALVKTGSFKVIDHAIMTWMIERILAEDKNASLSGYSITDLCGIREKLHFHSSFKAEYTAIRAARKMLDATGFTVEDHLKDQINSYVSKNYRIDTEYRHFIAAYDQIENTTPFEKVRELIQNIYTTEYLEKAIFAWSTAFEKNELQEIIPMQRHFYADEVRPIKEKVVVIISDAFRFEAAKELEEVFAEDQNCSVKMKVKMGTLPAVTTVGMAELLPHKEIEMAEDDSHKILIDGKLCATTVQREQILQSANPNSAAIDFDSINGMKTSELRSFTSGKEVIYVYHNRIDATGEALKTENSVFKAVDEAISEIFKLVKKLSKSGNVYRFLITADHGFIYTRRPLEATDKLDTEAGKEGFADRRFIISKSNLSRLGIYAVRLSAALNSKDDRYINLAKGMSVFKCGGGMNYVHGGSSPQELLVPTLYVKTQRGVVDTEDATINLITEIRKVTNLRLSLDFYQEKPVSDLVKAATYRIHFVSSEGEIISNDVIYKVDSKSDKARERIGSLKFDIKKKNYDNSLRYFLKVINDKTNVEVLSRQVIMDLPFTDDFGFGV</sequence>
<gene>
    <name evidence="1" type="primary">pglZ</name>
    <name evidence="1" type="ORF">H6A32_13550</name>
</gene>
<evidence type="ECO:0000313" key="1">
    <source>
        <dbReference type="EMBL" id="MBM6745311.1"/>
    </source>
</evidence>
<reference evidence="1 2" key="1">
    <citation type="journal article" date="2021" name="Sci. Rep.">
        <title>The distribution of antibiotic resistance genes in chicken gut microbiota commensals.</title>
        <authorList>
            <person name="Juricova H."/>
            <person name="Matiasovicova J."/>
            <person name="Kubasova T."/>
            <person name="Cejkova D."/>
            <person name="Rychlik I."/>
        </authorList>
    </citation>
    <scope>NUCLEOTIDE SEQUENCE [LARGE SCALE GENOMIC DNA]</scope>
    <source>
        <strain evidence="1 2">An770</strain>
    </source>
</reference>
<evidence type="ECO:0000313" key="2">
    <source>
        <dbReference type="Proteomes" id="UP000775686"/>
    </source>
</evidence>
<dbReference type="Proteomes" id="UP000775686">
    <property type="component" value="Unassembled WGS sequence"/>
</dbReference>
<comment type="caution">
    <text evidence="1">The sequence shown here is derived from an EMBL/GenBank/DDBJ whole genome shotgun (WGS) entry which is preliminary data.</text>
</comment>
<dbReference type="RefSeq" id="WP_204864591.1">
    <property type="nucleotide sequence ID" value="NZ_JACJKH010000029.1"/>
</dbReference>
<name>A0ABS2EK19_9FIRM</name>
<dbReference type="NCBIfam" id="TIGR02687">
    <property type="entry name" value="BREX-1 system phosphatase PglZ type A"/>
    <property type="match status" value="1"/>
</dbReference>
<keyword evidence="2" id="KW-1185">Reference proteome</keyword>
<accession>A0ABS2EK19</accession>
<proteinExistence type="predicted"/>
<organism evidence="1 2">
    <name type="scientific">Drancourtella massiliensis</name>
    <dbReference type="NCBI Taxonomy" id="1632013"/>
    <lineage>
        <taxon>Bacteria</taxon>
        <taxon>Bacillati</taxon>
        <taxon>Bacillota</taxon>
        <taxon>Clostridia</taxon>
        <taxon>Eubacteriales</taxon>
        <taxon>Oscillospiraceae</taxon>
        <taxon>Drancourtella</taxon>
    </lineage>
</organism>
<dbReference type="EMBL" id="JACJKH010000029">
    <property type="protein sequence ID" value="MBM6745311.1"/>
    <property type="molecule type" value="Genomic_DNA"/>
</dbReference>
<protein>
    <submittedName>
        <fullName evidence="1">BREX-1 system phosphatase PglZ type A</fullName>
    </submittedName>
</protein>